<reference evidence="3 4" key="1">
    <citation type="journal article" date="2014" name="Genome Announc.">
        <title>Draft genome sequences of eight enterohepatic helicobacter species isolated from both laboratory and wild rodents.</title>
        <authorList>
            <person name="Sheh A."/>
            <person name="Shen Z."/>
            <person name="Fox J.G."/>
        </authorList>
    </citation>
    <scope>NUCLEOTIDE SEQUENCE [LARGE SCALE GENOMIC DNA]</scope>
    <source>
        <strain evidence="3 4">MIT 09-6949</strain>
    </source>
</reference>
<dbReference type="OrthoDB" id="5326165at2"/>
<dbReference type="Pfam" id="PF01856">
    <property type="entry name" value="HP_OMP"/>
    <property type="match status" value="1"/>
</dbReference>
<organism evidence="3 4">
    <name type="scientific">Helicobacter jaachi</name>
    <dbReference type="NCBI Taxonomy" id="1677920"/>
    <lineage>
        <taxon>Bacteria</taxon>
        <taxon>Pseudomonadati</taxon>
        <taxon>Campylobacterota</taxon>
        <taxon>Epsilonproteobacteria</taxon>
        <taxon>Campylobacterales</taxon>
        <taxon>Helicobacteraceae</taxon>
        <taxon>Helicobacter</taxon>
    </lineage>
</organism>
<evidence type="ECO:0000256" key="1">
    <source>
        <dbReference type="SAM" id="Coils"/>
    </source>
</evidence>
<evidence type="ECO:0000256" key="2">
    <source>
        <dbReference type="SAM" id="SignalP"/>
    </source>
</evidence>
<gene>
    <name evidence="3" type="ORF">LS71_008340</name>
</gene>
<feature type="chain" id="PRO_5020917098" evidence="2">
    <location>
        <begin position="25"/>
        <end position="309"/>
    </location>
</feature>
<dbReference type="EMBL" id="JRPR02000009">
    <property type="protein sequence ID" value="TLD95406.1"/>
    <property type="molecule type" value="Genomic_DNA"/>
</dbReference>
<sequence length="309" mass="34542">MAKLNRIMAIVTGVFIGLCNPTFAETEMSKLQRELDDLKQEKQVIELQAEIQRLKNQESRAAITPSSNELAKTNQSDTFGFCKGESVHTGCFIGLDVQYTDTDYSTSIDFMETSNAGTNNLFGSSLKSIAAFPLNLNIGWQYFFSQDYGIRIKGYLGYANYSSGDINTAINGMPELINMNMSLSSHALNYGLSATFLYNLINTYKHTFGFDVGLGFEGTSFLDNSLKVAMLETSYNQNISFASQFGFTATMGIHYFFKLNHQFFAYFKYRGYDGARSKITLTNEVGTMDIGTIKVIPSSSYMLGYAYKF</sequence>
<evidence type="ECO:0000313" key="4">
    <source>
        <dbReference type="Proteomes" id="UP000029733"/>
    </source>
</evidence>
<dbReference type="AlphaFoldDB" id="A0A4U8T715"/>
<evidence type="ECO:0000313" key="3">
    <source>
        <dbReference type="EMBL" id="TLD95406.1"/>
    </source>
</evidence>
<protein>
    <submittedName>
        <fullName evidence="3">Outer membrane beta-barrel protein</fullName>
    </submittedName>
</protein>
<keyword evidence="1" id="KW-0175">Coiled coil</keyword>
<feature type="coiled-coil region" evidence="1">
    <location>
        <begin position="21"/>
        <end position="64"/>
    </location>
</feature>
<dbReference type="InterPro" id="IPR002718">
    <property type="entry name" value="OMP_Helicobacter"/>
</dbReference>
<comment type="caution">
    <text evidence="3">The sequence shown here is derived from an EMBL/GenBank/DDBJ whole genome shotgun (WGS) entry which is preliminary data.</text>
</comment>
<name>A0A4U8T715_9HELI</name>
<dbReference type="Proteomes" id="UP000029733">
    <property type="component" value="Unassembled WGS sequence"/>
</dbReference>
<accession>A0A4U8T715</accession>
<keyword evidence="2" id="KW-0732">Signal</keyword>
<dbReference type="RefSeq" id="WP_034354035.1">
    <property type="nucleotide sequence ID" value="NZ_JRPR02000009.1"/>
</dbReference>
<keyword evidence="4" id="KW-1185">Reference proteome</keyword>
<proteinExistence type="predicted"/>
<feature type="signal peptide" evidence="2">
    <location>
        <begin position="1"/>
        <end position="24"/>
    </location>
</feature>